<keyword evidence="3" id="KW-0804">Transcription</keyword>
<evidence type="ECO:0000259" key="6">
    <source>
        <dbReference type="PROSITE" id="PS51005"/>
    </source>
</evidence>
<comment type="caution">
    <text evidence="7">The sequence shown here is derived from an EMBL/GenBank/DDBJ whole genome shotgun (WGS) entry which is preliminary data.</text>
</comment>
<gene>
    <name evidence="7" type="ORF">H5410_033498</name>
</gene>
<sequence>MSGEDEEWKQQIPPGFKFCPSDEEILQYYLLRHVTGNYIPHGIIPQVDLYECNPDHLPGVNMDGEYTYFFTMRDRKYVNGKKNTARVIRDGRGYWKSTSKKATVFAQDGSELGKKTTLKYHFKNSAGGKVDIPAEWIMHEYVISNKLVYPSISSKEDEYYEDIAACRIYKKKSEIKEQRNLINSLIGPNLFMTDHNNGEPQPSLKRKFETLITFDQPHDTTMSMKYLCDSHAALILDDWPNIKYQFPTPLEIGQTSNTNPTPLEIGPTSNTNSTPLEIGQTSSTNSTPPEIVQTSNTNSTPPEFGQISNTNSTPPQDNIVLMGKGVYVGPTDQASSNIYQNQSNEGKIEGTNLDFDLDGLDDILLNRSPPDESFEKYWQSLEI</sequence>
<dbReference type="PANTHER" id="PTHR31719:SF94">
    <property type="entry name" value="PROTEIN ATAF2"/>
    <property type="match status" value="1"/>
</dbReference>
<dbReference type="OrthoDB" id="1749682at2759"/>
<dbReference type="InterPro" id="IPR036093">
    <property type="entry name" value="NAC_dom_sf"/>
</dbReference>
<dbReference type="GO" id="GO:0003677">
    <property type="term" value="F:DNA binding"/>
    <property type="evidence" value="ECO:0007669"/>
    <property type="project" value="UniProtKB-KW"/>
</dbReference>
<feature type="domain" description="NAC" evidence="6">
    <location>
        <begin position="12"/>
        <end position="171"/>
    </location>
</feature>
<dbReference type="GO" id="GO:0006355">
    <property type="term" value="P:regulation of DNA-templated transcription"/>
    <property type="evidence" value="ECO:0007669"/>
    <property type="project" value="InterPro"/>
</dbReference>
<keyword evidence="4" id="KW-0539">Nucleus</keyword>
<evidence type="ECO:0000256" key="4">
    <source>
        <dbReference type="ARBA" id="ARBA00023242"/>
    </source>
</evidence>
<keyword evidence="1" id="KW-0805">Transcription regulation</keyword>
<dbReference type="Pfam" id="PF02365">
    <property type="entry name" value="NAM"/>
    <property type="match status" value="1"/>
</dbReference>
<dbReference type="PROSITE" id="PS51005">
    <property type="entry name" value="NAC"/>
    <property type="match status" value="1"/>
</dbReference>
<keyword evidence="8" id="KW-1185">Reference proteome</keyword>
<evidence type="ECO:0000256" key="2">
    <source>
        <dbReference type="ARBA" id="ARBA00023125"/>
    </source>
</evidence>
<reference evidence="7 8" key="1">
    <citation type="submission" date="2020-09" db="EMBL/GenBank/DDBJ databases">
        <title>De no assembly of potato wild relative species, Solanum commersonii.</title>
        <authorList>
            <person name="Cho K."/>
        </authorList>
    </citation>
    <scope>NUCLEOTIDE SEQUENCE [LARGE SCALE GENOMIC DNA]</scope>
    <source>
        <strain evidence="7">LZ3.2</strain>
        <tissue evidence="7">Leaf</tissue>
    </source>
</reference>
<feature type="region of interest" description="Disordered" evidence="5">
    <location>
        <begin position="253"/>
        <end position="316"/>
    </location>
</feature>
<evidence type="ECO:0000313" key="7">
    <source>
        <dbReference type="EMBL" id="KAG5602128.1"/>
    </source>
</evidence>
<dbReference type="PANTHER" id="PTHR31719">
    <property type="entry name" value="NAC TRANSCRIPTION FACTOR 56"/>
    <property type="match status" value="1"/>
</dbReference>
<evidence type="ECO:0000256" key="1">
    <source>
        <dbReference type="ARBA" id="ARBA00023015"/>
    </source>
</evidence>
<dbReference type="Gene3D" id="2.170.150.80">
    <property type="entry name" value="NAC domain"/>
    <property type="match status" value="1"/>
</dbReference>
<evidence type="ECO:0000313" key="8">
    <source>
        <dbReference type="Proteomes" id="UP000824120"/>
    </source>
</evidence>
<dbReference type="EMBL" id="JACXVP010000006">
    <property type="protein sequence ID" value="KAG5602128.1"/>
    <property type="molecule type" value="Genomic_DNA"/>
</dbReference>
<organism evidence="7 8">
    <name type="scientific">Solanum commersonii</name>
    <name type="common">Commerson's wild potato</name>
    <name type="synonym">Commerson's nightshade</name>
    <dbReference type="NCBI Taxonomy" id="4109"/>
    <lineage>
        <taxon>Eukaryota</taxon>
        <taxon>Viridiplantae</taxon>
        <taxon>Streptophyta</taxon>
        <taxon>Embryophyta</taxon>
        <taxon>Tracheophyta</taxon>
        <taxon>Spermatophyta</taxon>
        <taxon>Magnoliopsida</taxon>
        <taxon>eudicotyledons</taxon>
        <taxon>Gunneridae</taxon>
        <taxon>Pentapetalae</taxon>
        <taxon>asterids</taxon>
        <taxon>lamiids</taxon>
        <taxon>Solanales</taxon>
        <taxon>Solanaceae</taxon>
        <taxon>Solanoideae</taxon>
        <taxon>Solaneae</taxon>
        <taxon>Solanum</taxon>
    </lineage>
</organism>
<accession>A0A9J5YR01</accession>
<dbReference type="AlphaFoldDB" id="A0A9J5YR01"/>
<evidence type="ECO:0000256" key="5">
    <source>
        <dbReference type="SAM" id="MobiDB-lite"/>
    </source>
</evidence>
<name>A0A9J5YR01_SOLCO</name>
<dbReference type="InterPro" id="IPR003441">
    <property type="entry name" value="NAC-dom"/>
</dbReference>
<dbReference type="SUPFAM" id="SSF101941">
    <property type="entry name" value="NAC domain"/>
    <property type="match status" value="1"/>
</dbReference>
<proteinExistence type="predicted"/>
<dbReference type="Proteomes" id="UP000824120">
    <property type="component" value="Chromosome 6"/>
</dbReference>
<keyword evidence="2" id="KW-0238">DNA-binding</keyword>
<protein>
    <recommendedName>
        <fullName evidence="6">NAC domain-containing protein</fullName>
    </recommendedName>
</protein>
<evidence type="ECO:0000256" key="3">
    <source>
        <dbReference type="ARBA" id="ARBA00023163"/>
    </source>
</evidence>